<organism evidence="2 3">
    <name type="scientific">Protopolystoma xenopodis</name>
    <dbReference type="NCBI Taxonomy" id="117903"/>
    <lineage>
        <taxon>Eukaryota</taxon>
        <taxon>Metazoa</taxon>
        <taxon>Spiralia</taxon>
        <taxon>Lophotrochozoa</taxon>
        <taxon>Platyhelminthes</taxon>
        <taxon>Monogenea</taxon>
        <taxon>Polyopisthocotylea</taxon>
        <taxon>Polystomatidea</taxon>
        <taxon>Polystomatidae</taxon>
        <taxon>Protopolystoma</taxon>
    </lineage>
</organism>
<feature type="non-terminal residue" evidence="2">
    <location>
        <position position="151"/>
    </location>
</feature>
<evidence type="ECO:0000256" key="1">
    <source>
        <dbReference type="SAM" id="MobiDB-lite"/>
    </source>
</evidence>
<dbReference type="Proteomes" id="UP000784294">
    <property type="component" value="Unassembled WGS sequence"/>
</dbReference>
<sequence>MLEEGLKFILTSEQQLPVTHGRGRASIPIPAYTSSSLLLPGASPTNTSRAIATLAATPSPSLPSSTSPSSVIATETVRRANQPQQPKPSSATKIAELFGQSDSFGSVNQTRLKRCFSTPLAPRTLASSVASSSKDNASTVAEETAAPVLSK</sequence>
<feature type="compositionally biased region" description="Polar residues" evidence="1">
    <location>
        <begin position="79"/>
        <end position="92"/>
    </location>
</feature>
<name>A0A3S5ACW4_9PLAT</name>
<evidence type="ECO:0000313" key="2">
    <source>
        <dbReference type="EMBL" id="VEL20675.1"/>
    </source>
</evidence>
<comment type="caution">
    <text evidence="2">The sequence shown here is derived from an EMBL/GenBank/DDBJ whole genome shotgun (WGS) entry which is preliminary data.</text>
</comment>
<feature type="region of interest" description="Disordered" evidence="1">
    <location>
        <begin position="126"/>
        <end position="151"/>
    </location>
</feature>
<gene>
    <name evidence="2" type="ORF">PXEA_LOCUS14115</name>
</gene>
<dbReference type="EMBL" id="CAAALY010047538">
    <property type="protein sequence ID" value="VEL20675.1"/>
    <property type="molecule type" value="Genomic_DNA"/>
</dbReference>
<accession>A0A3S5ACW4</accession>
<dbReference type="AlphaFoldDB" id="A0A3S5ACW4"/>
<proteinExistence type="predicted"/>
<evidence type="ECO:0000313" key="3">
    <source>
        <dbReference type="Proteomes" id="UP000784294"/>
    </source>
</evidence>
<reference evidence="2" key="1">
    <citation type="submission" date="2018-11" db="EMBL/GenBank/DDBJ databases">
        <authorList>
            <consortium name="Pathogen Informatics"/>
        </authorList>
    </citation>
    <scope>NUCLEOTIDE SEQUENCE</scope>
</reference>
<feature type="compositionally biased region" description="Low complexity" evidence="1">
    <location>
        <begin position="126"/>
        <end position="138"/>
    </location>
</feature>
<feature type="compositionally biased region" description="Low complexity" evidence="1">
    <location>
        <begin position="56"/>
        <end position="70"/>
    </location>
</feature>
<protein>
    <submittedName>
        <fullName evidence="2">Uncharacterized protein</fullName>
    </submittedName>
</protein>
<feature type="region of interest" description="Disordered" evidence="1">
    <location>
        <begin position="56"/>
        <end position="92"/>
    </location>
</feature>
<keyword evidence="3" id="KW-1185">Reference proteome</keyword>